<keyword evidence="1" id="KW-0812">Transmembrane</keyword>
<keyword evidence="1" id="KW-1133">Transmembrane helix</keyword>
<evidence type="ECO:0000313" key="5">
    <source>
        <dbReference type="Proteomes" id="UP000712157"/>
    </source>
</evidence>
<evidence type="ECO:0000256" key="1">
    <source>
        <dbReference type="SAM" id="Phobius"/>
    </source>
</evidence>
<dbReference type="PANTHER" id="PTHR34978">
    <property type="entry name" value="POSSIBLE SENSOR-TRANSDUCER PROTEIN BLAR"/>
    <property type="match status" value="1"/>
</dbReference>
<feature type="transmembrane region" description="Helical" evidence="1">
    <location>
        <begin position="113"/>
        <end position="133"/>
    </location>
</feature>
<gene>
    <name evidence="4" type="ORF">KTH89_10290</name>
</gene>
<dbReference type="InterPro" id="IPR032250">
    <property type="entry name" value="DUF4825"/>
</dbReference>
<proteinExistence type="predicted"/>
<feature type="transmembrane region" description="Helical" evidence="1">
    <location>
        <begin position="29"/>
        <end position="49"/>
    </location>
</feature>
<dbReference type="AlphaFoldDB" id="A0A949JXD5"/>
<evidence type="ECO:0000259" key="2">
    <source>
        <dbReference type="Pfam" id="PF05569"/>
    </source>
</evidence>
<dbReference type="Pfam" id="PF05569">
    <property type="entry name" value="Peptidase_M56"/>
    <property type="match status" value="1"/>
</dbReference>
<evidence type="ECO:0000313" key="4">
    <source>
        <dbReference type="EMBL" id="MBU9736928.1"/>
    </source>
</evidence>
<protein>
    <submittedName>
        <fullName evidence="4">DUF4825 domain-containing protein</fullName>
    </submittedName>
</protein>
<dbReference type="PANTHER" id="PTHR34978:SF3">
    <property type="entry name" value="SLR0241 PROTEIN"/>
    <property type="match status" value="1"/>
</dbReference>
<dbReference type="EMBL" id="JAHQCW010000014">
    <property type="protein sequence ID" value="MBU9736928.1"/>
    <property type="molecule type" value="Genomic_DNA"/>
</dbReference>
<comment type="caution">
    <text evidence="4">The sequence shown here is derived from an EMBL/GenBank/DDBJ whole genome shotgun (WGS) entry which is preliminary data.</text>
</comment>
<organism evidence="4 5">
    <name type="scientific">Diplocloster agilis</name>
    <dbReference type="NCBI Taxonomy" id="2850323"/>
    <lineage>
        <taxon>Bacteria</taxon>
        <taxon>Bacillati</taxon>
        <taxon>Bacillota</taxon>
        <taxon>Clostridia</taxon>
        <taxon>Lachnospirales</taxon>
        <taxon>Lachnospiraceae</taxon>
        <taxon>Diplocloster</taxon>
    </lineage>
</organism>
<feature type="domain" description="Peptidase M56" evidence="2">
    <location>
        <begin position="3"/>
        <end position="288"/>
    </location>
</feature>
<dbReference type="CDD" id="cd07341">
    <property type="entry name" value="M56_BlaR1_MecR1_like"/>
    <property type="match status" value="1"/>
</dbReference>
<feature type="transmembrane region" description="Helical" evidence="1">
    <location>
        <begin position="6"/>
        <end position="22"/>
    </location>
</feature>
<dbReference type="Proteomes" id="UP000712157">
    <property type="component" value="Unassembled WGS sequence"/>
</dbReference>
<dbReference type="InterPro" id="IPR008756">
    <property type="entry name" value="Peptidase_M56"/>
</dbReference>
<dbReference type="RefSeq" id="WP_238721544.1">
    <property type="nucleotide sequence ID" value="NZ_JAHQCW010000014.1"/>
</dbReference>
<dbReference type="Pfam" id="PF16107">
    <property type="entry name" value="DUF4825"/>
    <property type="match status" value="1"/>
</dbReference>
<name>A0A949JXD5_9FIRM</name>
<dbReference type="InterPro" id="IPR052173">
    <property type="entry name" value="Beta-lactam_resp_regulator"/>
</dbReference>
<reference evidence="4" key="1">
    <citation type="submission" date="2021-06" db="EMBL/GenBank/DDBJ databases">
        <title>Description of novel taxa of the family Lachnospiraceae.</title>
        <authorList>
            <person name="Chaplin A.V."/>
            <person name="Sokolova S.R."/>
            <person name="Pikina A.P."/>
            <person name="Korzhanova M."/>
            <person name="Belova V."/>
            <person name="Korostin D."/>
            <person name="Efimov B.A."/>
        </authorList>
    </citation>
    <scope>NUCLEOTIDE SEQUENCE</scope>
    <source>
        <strain evidence="4">ASD5720</strain>
    </source>
</reference>
<feature type="transmembrane region" description="Helical" evidence="1">
    <location>
        <begin position="295"/>
        <end position="316"/>
    </location>
</feature>
<feature type="domain" description="DUF4825" evidence="3">
    <location>
        <begin position="354"/>
        <end position="429"/>
    </location>
</feature>
<accession>A0A949JXD5</accession>
<evidence type="ECO:0000259" key="3">
    <source>
        <dbReference type="Pfam" id="PF16107"/>
    </source>
</evidence>
<keyword evidence="1" id="KW-0472">Membrane</keyword>
<sequence>MTETIITSSLLVLIILALRYLLRGRISSQLQYALWLLVAIRLLLPFPLFENPVSVMNVIPVTQMSEQAAIPQAAGSTLPEGDLTGITLPTVHNSIAASGPAAGAEPVAKIARYIWLCGLFLTGSFFAISNIRLNRNLKKNRKRLDIPGSPLPVYLADHLSSPCLYGIIRPAVYLTPDSLTGQKRTSFVLAHELTHYRHRDYLWALIRIICLSIYWFHPLVWAAAVLSRRDSELACDEGTLRKLGHENRAEYGRMIIEMSSAPSKPSELFCCATTMTGGKKEMTERIRRIARQPKTLLITLAAVVIAAAAAVALTFGSAANKSDSKQADAQVSDEQAPDEQVPDVQVPDMQELWDARTPYVGDNAAVGKLLGLLPLPDGLQHDHFELHTGGNERGITWILKEVSDYTSVTPGQFQQDALLLFALVDNLEDFYAALDTSPADEPLCHYTRRQAEELVGGDLRDYAKSPETLQELILFSAEETPKYRIAKLENGKMTSEFPMEDNGLADDILMNVLVKSAAWEGSDISTLDECYQISQIFPNANEVHDYYAYLLEDGRAVLQSGTDGYYSILSQELYSELLEFWRNLTADPWLENSYTEGIPRPDFDNLLWMTTDDEKGYCAVCYQDVSREQTEAYLQVLAADGWRTIQDFYEDTTVGGLYEKDGRSISIQFAGRQTVLYFSLKQD</sequence>
<keyword evidence="5" id="KW-1185">Reference proteome</keyword>